<dbReference type="eggNOG" id="COG5328">
    <property type="taxonomic scope" value="Bacteria"/>
</dbReference>
<evidence type="ECO:0000313" key="2">
    <source>
        <dbReference type="Proteomes" id="UP000009286"/>
    </source>
</evidence>
<dbReference type="OrthoDB" id="9798434at2"/>
<dbReference type="KEGG" id="mai:MICA_616"/>
<dbReference type="AlphaFoldDB" id="G2KN19"/>
<dbReference type="RefSeq" id="WP_014102174.1">
    <property type="nucleotide sequence ID" value="NC_016026.1"/>
</dbReference>
<evidence type="ECO:0000313" key="1">
    <source>
        <dbReference type="EMBL" id="AEP08951.1"/>
    </source>
</evidence>
<name>G2KN19_MICAA</name>
<protein>
    <submittedName>
        <fullName evidence="1">Uncharacterized protein</fullName>
    </submittedName>
</protein>
<sequence>MSIANITLKECDETGSLSCERKSALDGLATKNNFSPLGTDAPGPFDLTLSIQDNRLVMELTDANGLSLPTLVLSLRPYARLIRDYFMMIESYETARRDGHHMRLEAIDMGRRGLHNEGAELLQDRLKDRISMDFETARRLFTLICALYGGRGPIL</sequence>
<organism evidence="1 2">
    <name type="scientific">Micavibrio aeruginosavorus (strain ARL-13)</name>
    <dbReference type="NCBI Taxonomy" id="856793"/>
    <lineage>
        <taxon>Bacteria</taxon>
        <taxon>Pseudomonadati</taxon>
        <taxon>Bdellovibrionota</taxon>
        <taxon>Bdellovibrionia</taxon>
        <taxon>Bdellovibrionales</taxon>
        <taxon>Pseudobdellovibrionaceae</taxon>
        <taxon>Micavibrio</taxon>
    </lineage>
</organism>
<dbReference type="STRING" id="856793.MICA_616"/>
<proteinExistence type="predicted"/>
<dbReference type="HOGENOM" id="CLU_112904_0_0_5"/>
<dbReference type="Pfam" id="PF06793">
    <property type="entry name" value="UPF0262"/>
    <property type="match status" value="1"/>
</dbReference>
<reference evidence="1 2" key="1">
    <citation type="journal article" date="2011" name="BMC Genomics">
        <title>Genomic insights into an obligate epibiotic bacterial predator: Micavibrio aeruginosavorus ARL-13.</title>
        <authorList>
            <person name="Wang Z."/>
            <person name="Kadouri D."/>
            <person name="Wu M."/>
        </authorList>
    </citation>
    <scope>NUCLEOTIDE SEQUENCE [LARGE SCALE GENOMIC DNA]</scope>
    <source>
        <strain evidence="1 2">ARL-13</strain>
    </source>
</reference>
<dbReference type="NCBIfam" id="NF002769">
    <property type="entry name" value="PRK02853.1"/>
    <property type="match status" value="1"/>
</dbReference>
<accession>G2KN19</accession>
<gene>
    <name evidence="1" type="ordered locus">MICA_616</name>
</gene>
<dbReference type="InterPro" id="IPR008321">
    <property type="entry name" value="UCP032146"/>
</dbReference>
<dbReference type="Proteomes" id="UP000009286">
    <property type="component" value="Chromosome"/>
</dbReference>
<dbReference type="EMBL" id="CP002382">
    <property type="protein sequence ID" value="AEP08951.1"/>
    <property type="molecule type" value="Genomic_DNA"/>
</dbReference>
<keyword evidence="2" id="KW-1185">Reference proteome</keyword>